<dbReference type="NCBIfam" id="NF047798">
    <property type="entry name" value="leader_Chryseo"/>
    <property type="match status" value="1"/>
</dbReference>
<evidence type="ECO:0000313" key="2">
    <source>
        <dbReference type="Proteomes" id="UP000186106"/>
    </source>
</evidence>
<dbReference type="EMBL" id="FTNZ01000005">
    <property type="protein sequence ID" value="SIS36365.1"/>
    <property type="molecule type" value="Genomic_DNA"/>
</dbReference>
<accession>A0A1N7IH18</accession>
<dbReference type="AlphaFoldDB" id="A0A1N7IH18"/>
<dbReference type="STRING" id="112234.SAMN05421768_105209"/>
<name>A0A1N7IH18_9FLAO</name>
<dbReference type="RefSeq" id="WP_423775415.1">
    <property type="nucleotide sequence ID" value="NZ_CAMIMN010000013.1"/>
</dbReference>
<dbReference type="Proteomes" id="UP000186106">
    <property type="component" value="Unassembled WGS sequence"/>
</dbReference>
<gene>
    <name evidence="1" type="ORF">SAMN05421768_105209</name>
</gene>
<organism evidence="1 2">
    <name type="scientific">Chryseobacterium joostei</name>
    <dbReference type="NCBI Taxonomy" id="112234"/>
    <lineage>
        <taxon>Bacteria</taxon>
        <taxon>Pseudomonadati</taxon>
        <taxon>Bacteroidota</taxon>
        <taxon>Flavobacteriia</taxon>
        <taxon>Flavobacteriales</taxon>
        <taxon>Weeksellaceae</taxon>
        <taxon>Chryseobacterium group</taxon>
        <taxon>Chryseobacterium</taxon>
    </lineage>
</organism>
<dbReference type="InterPro" id="IPR058074">
    <property type="entry name" value="Bacteriocin-like"/>
</dbReference>
<sequence length="44" mass="4923">MKNLKKLSIQNLKNIQGGSAPEWCTINGGCWDPIKKRCYAVDCP</sequence>
<reference evidence="1 2" key="1">
    <citation type="submission" date="2017-01" db="EMBL/GenBank/DDBJ databases">
        <authorList>
            <person name="Mah S.A."/>
            <person name="Swanson W.J."/>
            <person name="Moy G.W."/>
            <person name="Vacquier V.D."/>
        </authorList>
    </citation>
    <scope>NUCLEOTIDE SEQUENCE [LARGE SCALE GENOMIC DNA]</scope>
    <source>
        <strain evidence="1 2">DSM 16927</strain>
    </source>
</reference>
<protein>
    <recommendedName>
        <fullName evidence="3">Bacteriocin-type signal sequence-containing protein</fullName>
    </recommendedName>
</protein>
<evidence type="ECO:0008006" key="3">
    <source>
        <dbReference type="Google" id="ProtNLM"/>
    </source>
</evidence>
<evidence type="ECO:0000313" key="1">
    <source>
        <dbReference type="EMBL" id="SIS36365.1"/>
    </source>
</evidence>
<proteinExistence type="predicted"/>